<dbReference type="AlphaFoldDB" id="A0A8T0X5J8"/>
<organism evidence="2 3">
    <name type="scientific">Panicum virgatum</name>
    <name type="common">Blackwell switchgrass</name>
    <dbReference type="NCBI Taxonomy" id="38727"/>
    <lineage>
        <taxon>Eukaryota</taxon>
        <taxon>Viridiplantae</taxon>
        <taxon>Streptophyta</taxon>
        <taxon>Embryophyta</taxon>
        <taxon>Tracheophyta</taxon>
        <taxon>Spermatophyta</taxon>
        <taxon>Magnoliopsida</taxon>
        <taxon>Liliopsida</taxon>
        <taxon>Poales</taxon>
        <taxon>Poaceae</taxon>
        <taxon>PACMAD clade</taxon>
        <taxon>Panicoideae</taxon>
        <taxon>Panicodae</taxon>
        <taxon>Paniceae</taxon>
        <taxon>Panicinae</taxon>
        <taxon>Panicum</taxon>
        <taxon>Panicum sect. Hiantes</taxon>
    </lineage>
</organism>
<sequence>MWGQFVIVESSSLPFPSPRVPCCSCPSVSEQGEQCRSSVVAAPGEDGHQDRNAAAPVRRQADASKRQSSARLDLPSCAAFLGRVELPVHNGQCCLCCCCAVLLCPPGPQATSGAPPSLAGAS</sequence>
<evidence type="ECO:0000313" key="3">
    <source>
        <dbReference type="Proteomes" id="UP000823388"/>
    </source>
</evidence>
<comment type="caution">
    <text evidence="2">The sequence shown here is derived from an EMBL/GenBank/DDBJ whole genome shotgun (WGS) entry which is preliminary data.</text>
</comment>
<accession>A0A8T0X5J8</accession>
<protein>
    <submittedName>
        <fullName evidence="2">Uncharacterized protein</fullName>
    </submittedName>
</protein>
<dbReference type="EMBL" id="CM029038">
    <property type="protein sequence ID" value="KAG2654117.1"/>
    <property type="molecule type" value="Genomic_DNA"/>
</dbReference>
<name>A0A8T0X5J8_PANVG</name>
<gene>
    <name evidence="2" type="ORF">PVAP13_1NG481700</name>
</gene>
<evidence type="ECO:0000256" key="1">
    <source>
        <dbReference type="SAM" id="MobiDB-lite"/>
    </source>
</evidence>
<reference evidence="2 3" key="1">
    <citation type="submission" date="2020-05" db="EMBL/GenBank/DDBJ databases">
        <title>WGS assembly of Panicum virgatum.</title>
        <authorList>
            <person name="Lovell J.T."/>
            <person name="Jenkins J."/>
            <person name="Shu S."/>
            <person name="Juenger T.E."/>
            <person name="Schmutz J."/>
        </authorList>
    </citation>
    <scope>NUCLEOTIDE SEQUENCE [LARGE SCALE GENOMIC DNA]</scope>
    <source>
        <strain evidence="3">cv. AP13</strain>
    </source>
</reference>
<feature type="region of interest" description="Disordered" evidence="1">
    <location>
        <begin position="41"/>
        <end position="70"/>
    </location>
</feature>
<proteinExistence type="predicted"/>
<evidence type="ECO:0000313" key="2">
    <source>
        <dbReference type="EMBL" id="KAG2654117.1"/>
    </source>
</evidence>
<keyword evidence="3" id="KW-1185">Reference proteome</keyword>
<dbReference type="Proteomes" id="UP000823388">
    <property type="component" value="Chromosome 1N"/>
</dbReference>